<organism evidence="3 4">
    <name type="scientific">Paracoccus saliphilus</name>
    <dbReference type="NCBI Taxonomy" id="405559"/>
    <lineage>
        <taxon>Bacteria</taxon>
        <taxon>Pseudomonadati</taxon>
        <taxon>Pseudomonadota</taxon>
        <taxon>Alphaproteobacteria</taxon>
        <taxon>Rhodobacterales</taxon>
        <taxon>Paracoccaceae</taxon>
        <taxon>Paracoccus</taxon>
    </lineage>
</organism>
<feature type="transmembrane region" description="Helical" evidence="1">
    <location>
        <begin position="20"/>
        <end position="40"/>
    </location>
</feature>
<proteinExistence type="predicted"/>
<dbReference type="Proteomes" id="UP001215549">
    <property type="component" value="Chromosome"/>
</dbReference>
<dbReference type="Pfam" id="PF06181">
    <property type="entry name" value="Urate_ox_N"/>
    <property type="match status" value="1"/>
</dbReference>
<feature type="transmembrane region" description="Helical" evidence="1">
    <location>
        <begin position="229"/>
        <end position="246"/>
    </location>
</feature>
<name>A0ABY7SEJ8_9RHOB</name>
<keyword evidence="1" id="KW-0812">Transmembrane</keyword>
<accession>A0ABY7SEJ8</accession>
<dbReference type="InterPro" id="IPR010389">
    <property type="entry name" value="Urate_ox_N"/>
</dbReference>
<dbReference type="SUPFAM" id="SSF46626">
    <property type="entry name" value="Cytochrome c"/>
    <property type="match status" value="1"/>
</dbReference>
<evidence type="ECO:0000256" key="1">
    <source>
        <dbReference type="SAM" id="Phobius"/>
    </source>
</evidence>
<reference evidence="3 4" key="1">
    <citation type="submission" date="2021-01" db="EMBL/GenBank/DDBJ databases">
        <title>Biogeographic distribution of Paracoccus.</title>
        <authorList>
            <person name="Hollensteiner J."/>
            <person name="Leineberger J."/>
            <person name="Brinkhoff T."/>
            <person name="Daniel R."/>
        </authorList>
    </citation>
    <scope>NUCLEOTIDE SEQUENCE [LARGE SCALE GENOMIC DNA]</scope>
    <source>
        <strain evidence="3 4">DSM 18447</strain>
    </source>
</reference>
<feature type="transmembrane region" description="Helical" evidence="1">
    <location>
        <begin position="283"/>
        <end position="303"/>
    </location>
</feature>
<feature type="transmembrane region" description="Helical" evidence="1">
    <location>
        <begin position="149"/>
        <end position="167"/>
    </location>
</feature>
<feature type="transmembrane region" description="Helical" evidence="1">
    <location>
        <begin position="87"/>
        <end position="105"/>
    </location>
</feature>
<sequence>MPDYVVIWEWLSFAVRWVHVITAIAWIGSSFYFIALDLGLQKSPGLPKGAHGDEWQVHGGGFYHIQKYLVAPERMPEHLTWFKWESYATWLSGAALLMVTYWAGANLYLVDPAKMELAQWQAILISGASLAIGWLIYDTLCKSPLGERPTVLMLLLFAALVVMGWGYDQVFTGRAALLHLGAFTATIMTANVFLIIMPNQRIVVADLKAGRAPDPKYGKIAKLRSTHNNYLTLPVIFLMLSNHYPLAFASDYNWLIAALIFLMGVTIRHFFNTMHARKGELWWTWAVTTVLFIMIMWLSSIGLNQDTLENAETRALTPVETRYAEAAGFDEVASIVAGRCSMCHAREPVYEGIYHAPKGLFLEAPSDIARAAREIYVQAGLTDAMPPANVSFMEDEERAKVIRWFRAAGGADLAGM</sequence>
<protein>
    <submittedName>
        <fullName evidence="3">Urate hydroxylase PuuD</fullName>
    </submittedName>
</protein>
<dbReference type="InterPro" id="IPR036909">
    <property type="entry name" value="Cyt_c-like_dom_sf"/>
</dbReference>
<evidence type="ECO:0000313" key="4">
    <source>
        <dbReference type="Proteomes" id="UP001215549"/>
    </source>
</evidence>
<keyword evidence="1" id="KW-0472">Membrane</keyword>
<feature type="transmembrane region" description="Helical" evidence="1">
    <location>
        <begin position="117"/>
        <end position="137"/>
    </location>
</feature>
<feature type="transmembrane region" description="Helical" evidence="1">
    <location>
        <begin position="252"/>
        <end position="271"/>
    </location>
</feature>
<feature type="transmembrane region" description="Helical" evidence="1">
    <location>
        <begin position="173"/>
        <end position="196"/>
    </location>
</feature>
<keyword evidence="4" id="KW-1185">Reference proteome</keyword>
<evidence type="ECO:0000259" key="2">
    <source>
        <dbReference type="Pfam" id="PF06181"/>
    </source>
</evidence>
<keyword evidence="1" id="KW-1133">Transmembrane helix</keyword>
<evidence type="ECO:0000313" key="3">
    <source>
        <dbReference type="EMBL" id="WCR05186.1"/>
    </source>
</evidence>
<gene>
    <name evidence="3" type="ORF">JHX88_05880</name>
</gene>
<dbReference type="EMBL" id="CP067140">
    <property type="protein sequence ID" value="WCR05186.1"/>
    <property type="molecule type" value="Genomic_DNA"/>
</dbReference>
<feature type="domain" description="Urate oxidase N-terminal" evidence="2">
    <location>
        <begin position="6"/>
        <end position="299"/>
    </location>
</feature>